<evidence type="ECO:0000256" key="4">
    <source>
        <dbReference type="ARBA" id="ARBA00023002"/>
    </source>
</evidence>
<sequence>MTELELEELVRELAEDRSKWEHLVRHSREQREYVELHRDDDVAVWLICWMDEHDTGFHDHDLSSGAVAVAEGAVAEDRLALGGPPVTRVAHAGESFHFTAADIHRVRHCGDAPAVTIHAYSPPLWRMGAYEILPGGELRRHSLSYAEELRPLS</sequence>
<dbReference type="Proteomes" id="UP001147653">
    <property type="component" value="Unassembled WGS sequence"/>
</dbReference>
<dbReference type="GO" id="GO:0016702">
    <property type="term" value="F:oxidoreductase activity, acting on single donors with incorporation of molecular oxygen, incorporation of two atoms of oxygen"/>
    <property type="evidence" value="ECO:0007669"/>
    <property type="project" value="InterPro"/>
</dbReference>
<evidence type="ECO:0000256" key="2">
    <source>
        <dbReference type="ARBA" id="ARBA00022723"/>
    </source>
</evidence>
<keyword evidence="5 6" id="KW-0408">Iron</keyword>
<dbReference type="SUPFAM" id="SSF51182">
    <property type="entry name" value="RmlC-like cupins"/>
    <property type="match status" value="1"/>
</dbReference>
<dbReference type="InterPro" id="IPR014710">
    <property type="entry name" value="RmlC-like_jellyroll"/>
</dbReference>
<keyword evidence="8" id="KW-1185">Reference proteome</keyword>
<comment type="similarity">
    <text evidence="1">Belongs to the cysteine dioxygenase family.</text>
</comment>
<dbReference type="PANTHER" id="PTHR12918:SF1">
    <property type="entry name" value="CYSTEINE DIOXYGENASE TYPE 1"/>
    <property type="match status" value="1"/>
</dbReference>
<keyword evidence="3" id="KW-0223">Dioxygenase</keyword>
<dbReference type="InterPro" id="IPR010300">
    <property type="entry name" value="CDO_1"/>
</dbReference>
<feature type="binding site" evidence="6">
    <location>
        <position position="60"/>
    </location>
    <ligand>
        <name>Fe cation</name>
        <dbReference type="ChEBI" id="CHEBI:24875"/>
        <note>catalytic</note>
    </ligand>
</feature>
<evidence type="ECO:0000313" key="7">
    <source>
        <dbReference type="EMBL" id="MDA0184414.1"/>
    </source>
</evidence>
<feature type="binding site" evidence="6">
    <location>
        <position position="104"/>
    </location>
    <ligand>
        <name>Fe cation</name>
        <dbReference type="ChEBI" id="CHEBI:24875"/>
        <note>catalytic</note>
    </ligand>
</feature>
<evidence type="ECO:0000256" key="6">
    <source>
        <dbReference type="PIRSR" id="PIRSR610300-51"/>
    </source>
</evidence>
<gene>
    <name evidence="7" type="ORF">OJ997_29185</name>
</gene>
<dbReference type="InterPro" id="IPR011051">
    <property type="entry name" value="RmlC_Cupin_sf"/>
</dbReference>
<dbReference type="PANTHER" id="PTHR12918">
    <property type="entry name" value="CYSTEINE DIOXYGENASE"/>
    <property type="match status" value="1"/>
</dbReference>
<keyword evidence="2 6" id="KW-0479">Metal-binding</keyword>
<dbReference type="Gene3D" id="2.60.120.10">
    <property type="entry name" value="Jelly Rolls"/>
    <property type="match status" value="1"/>
</dbReference>
<evidence type="ECO:0008006" key="9">
    <source>
        <dbReference type="Google" id="ProtNLM"/>
    </source>
</evidence>
<evidence type="ECO:0000256" key="1">
    <source>
        <dbReference type="ARBA" id="ARBA00006622"/>
    </source>
</evidence>
<keyword evidence="4" id="KW-0560">Oxidoreductase</keyword>
<evidence type="ECO:0000256" key="5">
    <source>
        <dbReference type="ARBA" id="ARBA00023004"/>
    </source>
</evidence>
<dbReference type="GO" id="GO:0008198">
    <property type="term" value="F:ferrous iron binding"/>
    <property type="evidence" value="ECO:0007669"/>
    <property type="project" value="TreeGrafter"/>
</dbReference>
<name>A0A9X3SAF3_9ACTN</name>
<comment type="caution">
    <text evidence="7">The sequence shown here is derived from an EMBL/GenBank/DDBJ whole genome shotgun (WGS) entry which is preliminary data.</text>
</comment>
<dbReference type="EMBL" id="JAPDDP010000075">
    <property type="protein sequence ID" value="MDA0184414.1"/>
    <property type="molecule type" value="Genomic_DNA"/>
</dbReference>
<reference evidence="7" key="1">
    <citation type="submission" date="2022-10" db="EMBL/GenBank/DDBJ databases">
        <title>The WGS of Solirubrobacter phytolaccae KCTC 29190.</title>
        <authorList>
            <person name="Jiang Z."/>
        </authorList>
    </citation>
    <scope>NUCLEOTIDE SEQUENCE</scope>
    <source>
        <strain evidence="7">KCTC 29190</strain>
    </source>
</reference>
<proteinExistence type="inferred from homology"/>
<organism evidence="7 8">
    <name type="scientific">Solirubrobacter phytolaccae</name>
    <dbReference type="NCBI Taxonomy" id="1404360"/>
    <lineage>
        <taxon>Bacteria</taxon>
        <taxon>Bacillati</taxon>
        <taxon>Actinomycetota</taxon>
        <taxon>Thermoleophilia</taxon>
        <taxon>Solirubrobacterales</taxon>
        <taxon>Solirubrobacteraceae</taxon>
        <taxon>Solirubrobacter</taxon>
    </lineage>
</organism>
<evidence type="ECO:0000256" key="3">
    <source>
        <dbReference type="ARBA" id="ARBA00022964"/>
    </source>
</evidence>
<protein>
    <recommendedName>
        <fullName evidence="9">Cysteine dioxygenase</fullName>
    </recommendedName>
</protein>
<dbReference type="Pfam" id="PF05995">
    <property type="entry name" value="CDO_I"/>
    <property type="match status" value="1"/>
</dbReference>
<feature type="binding site" evidence="6">
    <location>
        <position position="58"/>
    </location>
    <ligand>
        <name>Fe cation</name>
        <dbReference type="ChEBI" id="CHEBI:24875"/>
        <note>catalytic</note>
    </ligand>
</feature>
<evidence type="ECO:0000313" key="8">
    <source>
        <dbReference type="Proteomes" id="UP001147653"/>
    </source>
</evidence>
<accession>A0A9X3SAF3</accession>
<dbReference type="AlphaFoldDB" id="A0A9X3SAF3"/>